<keyword evidence="1" id="KW-0472">Membrane</keyword>
<dbReference type="InterPro" id="IPR035251">
    <property type="entry name" value="ShlB_POTRA"/>
</dbReference>
<keyword evidence="3" id="KW-0998">Cell outer membrane</keyword>
<dbReference type="Gene3D" id="2.40.160.50">
    <property type="entry name" value="membrane protein fhac: a member of the omp85/tpsb transporter family"/>
    <property type="match status" value="1"/>
</dbReference>
<dbReference type="OrthoDB" id="290122at2"/>
<dbReference type="Proteomes" id="UP000286100">
    <property type="component" value="Unassembled WGS sequence"/>
</dbReference>
<gene>
    <name evidence="7" type="ORF">D3876_08400</name>
</gene>
<name>A0A418WJR1_9SPHN</name>
<dbReference type="GO" id="GO:0098046">
    <property type="term" value="C:type V protein secretion system complex"/>
    <property type="evidence" value="ECO:0007669"/>
    <property type="project" value="TreeGrafter"/>
</dbReference>
<accession>A0A418WJR1</accession>
<proteinExistence type="predicted"/>
<dbReference type="Pfam" id="PF17287">
    <property type="entry name" value="POTRA_3"/>
    <property type="match status" value="1"/>
</dbReference>
<keyword evidence="2" id="KW-0812">Transmembrane</keyword>
<reference evidence="7 8" key="1">
    <citation type="submission" date="2018-09" db="EMBL/GenBank/DDBJ databases">
        <authorList>
            <person name="Zhu H."/>
        </authorList>
    </citation>
    <scope>NUCLEOTIDE SEQUENCE [LARGE SCALE GENOMIC DNA]</scope>
    <source>
        <strain evidence="7 8">K2R01-6</strain>
    </source>
</reference>
<dbReference type="Gene3D" id="3.10.20.310">
    <property type="entry name" value="membrane protein fhac"/>
    <property type="match status" value="1"/>
</dbReference>
<dbReference type="InterPro" id="IPR013686">
    <property type="entry name" value="Polypept-transport_assoc_ShlB"/>
</dbReference>
<dbReference type="PIRSF" id="PIRSF029745">
    <property type="entry name" value="FhaC"/>
    <property type="match status" value="1"/>
</dbReference>
<dbReference type="GO" id="GO:0046819">
    <property type="term" value="P:protein secretion by the type V secretion system"/>
    <property type="evidence" value="ECO:0007669"/>
    <property type="project" value="TreeGrafter"/>
</dbReference>
<evidence type="ECO:0000259" key="5">
    <source>
        <dbReference type="Pfam" id="PF08479"/>
    </source>
</evidence>
<feature type="domain" description="Haemolysin activator HlyB C-terminal" evidence="4">
    <location>
        <begin position="225"/>
        <end position="531"/>
    </location>
</feature>
<evidence type="ECO:0000313" key="7">
    <source>
        <dbReference type="EMBL" id="RJF90281.1"/>
    </source>
</evidence>
<dbReference type="InterPro" id="IPR027282">
    <property type="entry name" value="TPS"/>
</dbReference>
<dbReference type="Pfam" id="PF08479">
    <property type="entry name" value="POTRA_2"/>
    <property type="match status" value="1"/>
</dbReference>
<feature type="domain" description="Polypeptide-transport-associated ShlB-type" evidence="5">
    <location>
        <begin position="92"/>
        <end position="167"/>
    </location>
</feature>
<dbReference type="RefSeq" id="WP_119761355.1">
    <property type="nucleotide sequence ID" value="NZ_QYUM01000003.1"/>
</dbReference>
<protein>
    <submittedName>
        <fullName evidence="7">ShlB/FhaC/HecB family hemolysin secretion/activation protein</fullName>
    </submittedName>
</protein>
<keyword evidence="8" id="KW-1185">Reference proteome</keyword>
<keyword evidence="1" id="KW-1134">Transmembrane beta strand</keyword>
<evidence type="ECO:0000259" key="4">
    <source>
        <dbReference type="Pfam" id="PF03865"/>
    </source>
</evidence>
<evidence type="ECO:0000313" key="8">
    <source>
        <dbReference type="Proteomes" id="UP000286100"/>
    </source>
</evidence>
<dbReference type="EMBL" id="QYUM01000003">
    <property type="protein sequence ID" value="RJF90281.1"/>
    <property type="molecule type" value="Genomic_DNA"/>
</dbReference>
<evidence type="ECO:0000256" key="1">
    <source>
        <dbReference type="ARBA" id="ARBA00022452"/>
    </source>
</evidence>
<dbReference type="PANTHER" id="PTHR34597">
    <property type="entry name" value="SLR1661 PROTEIN"/>
    <property type="match status" value="1"/>
</dbReference>
<evidence type="ECO:0000256" key="3">
    <source>
        <dbReference type="ARBA" id="ARBA00023237"/>
    </source>
</evidence>
<organism evidence="7 8">
    <name type="scientific">Sphingomonas cavernae</name>
    <dbReference type="NCBI Taxonomy" id="2320861"/>
    <lineage>
        <taxon>Bacteria</taxon>
        <taxon>Pseudomonadati</taxon>
        <taxon>Pseudomonadota</taxon>
        <taxon>Alphaproteobacteria</taxon>
        <taxon>Sphingomonadales</taxon>
        <taxon>Sphingomonadaceae</taxon>
        <taxon>Sphingomonas</taxon>
    </lineage>
</organism>
<feature type="domain" description="ShlB POTRA" evidence="6">
    <location>
        <begin position="179"/>
        <end position="220"/>
    </location>
</feature>
<dbReference type="Pfam" id="PF03865">
    <property type="entry name" value="ShlB"/>
    <property type="match status" value="1"/>
</dbReference>
<dbReference type="InterPro" id="IPR051544">
    <property type="entry name" value="TPS_OM_transporter"/>
</dbReference>
<dbReference type="PANTHER" id="PTHR34597:SF3">
    <property type="entry name" value="OUTER MEMBRANE TRANSPORTER CDIB"/>
    <property type="match status" value="1"/>
</dbReference>
<dbReference type="GO" id="GO:0008320">
    <property type="term" value="F:protein transmembrane transporter activity"/>
    <property type="evidence" value="ECO:0007669"/>
    <property type="project" value="TreeGrafter"/>
</dbReference>
<dbReference type="AlphaFoldDB" id="A0A418WJR1"/>
<comment type="caution">
    <text evidence="7">The sequence shown here is derived from an EMBL/GenBank/DDBJ whole genome shotgun (WGS) entry which is preliminary data.</text>
</comment>
<dbReference type="InterPro" id="IPR005565">
    <property type="entry name" value="Hemolysn_activator_HlyB_C"/>
</dbReference>
<sequence>MAAMRKAVHESGSAREKLHGVGGIGCSIALILGLGATSAHAQDAGALARERARVEAERQAAERAARAAAPDARLDGQEAYPLGDFPEEEPCFAIQRIEIEGGVPEGLGWVEGHLGQFRGKCMGAKGLDHVLRSLQGAFLERGLITTRAGAPEQDLASGVLKLRIVPGKVSGVRVTPGYELGWAAASPVDPGALVSLRALEQGLEQMRRIPARAVEVQLEPGTEPGESVLAVTVGKARPISGSLSLNNFASGSVGRWQGAAQLAALDVLGLSEIVSASYNRRIDAPGVPADSQGTGLSASIPWGWWTFGVSGSASRYGQTILGEVRNFETRGRLYTVSGYGERVIHRDRTSKTSLRATLSRRWARSYIDDVEIGLQRQDLSDIELALIDRRQLGRLRLDSELAVRFGVDLFGAQDDAPGQPAAFPTARYRIVTADIAATLPMGDGFIESWRLAFRGQVSGEPLYGSDLFSAGGPYTVRGYDSDRAVLGKTGWYLRQELTARIGDHVRPYLLLDMGRVENGGSLLAGLGGGVRAAVHGFTLDAFAAIPLSHDTLADNRLAQLGLSIGWGF</sequence>
<evidence type="ECO:0000256" key="2">
    <source>
        <dbReference type="ARBA" id="ARBA00022692"/>
    </source>
</evidence>
<evidence type="ECO:0000259" key="6">
    <source>
        <dbReference type="Pfam" id="PF17287"/>
    </source>
</evidence>